<dbReference type="GeneID" id="105313664"/>
<dbReference type="PANTHER" id="PTHR37984">
    <property type="entry name" value="PROTEIN CBG26694"/>
    <property type="match status" value="1"/>
</dbReference>
<reference evidence="2" key="1">
    <citation type="journal article" date="2010" name="Nature">
        <title>The Amphimedon queenslandica genome and the evolution of animal complexity.</title>
        <authorList>
            <person name="Srivastava M."/>
            <person name="Simakov O."/>
            <person name="Chapman J."/>
            <person name="Fahey B."/>
            <person name="Gauthier M.E."/>
            <person name="Mitros T."/>
            <person name="Richards G.S."/>
            <person name="Conaco C."/>
            <person name="Dacre M."/>
            <person name="Hellsten U."/>
            <person name="Larroux C."/>
            <person name="Putnam N.H."/>
            <person name="Stanke M."/>
            <person name="Adamska M."/>
            <person name="Darling A."/>
            <person name="Degnan S.M."/>
            <person name="Oakley T.H."/>
            <person name="Plachetzki D.C."/>
            <person name="Zhai Y."/>
            <person name="Adamski M."/>
            <person name="Calcino A."/>
            <person name="Cummins S.F."/>
            <person name="Goodstein D.M."/>
            <person name="Harris C."/>
            <person name="Jackson D.J."/>
            <person name="Leys S.P."/>
            <person name="Shu S."/>
            <person name="Woodcroft B.J."/>
            <person name="Vervoort M."/>
            <person name="Kosik K.S."/>
            <person name="Manning G."/>
            <person name="Degnan B.M."/>
            <person name="Rokhsar D.S."/>
        </authorList>
    </citation>
    <scope>NUCLEOTIDE SEQUENCE [LARGE SCALE GENOMIC DNA]</scope>
</reference>
<protein>
    <recommendedName>
        <fullName evidence="3">Integrase catalytic domain-containing protein</fullName>
    </recommendedName>
</protein>
<dbReference type="RefSeq" id="XP_011405571.1">
    <property type="nucleotide sequence ID" value="XM_011407269.1"/>
</dbReference>
<name>A0AAN0INC4_AMPQE</name>
<accession>A0AAN0INC4</accession>
<evidence type="ECO:0000313" key="2">
    <source>
        <dbReference type="Proteomes" id="UP000007879"/>
    </source>
</evidence>
<dbReference type="Proteomes" id="UP000007879">
    <property type="component" value="Unassembled WGS sequence"/>
</dbReference>
<dbReference type="EnsemblMetazoa" id="XM_011407269.1">
    <property type="protein sequence ID" value="XP_011405571.1"/>
    <property type="gene ID" value="LOC105313664"/>
</dbReference>
<dbReference type="AlphaFoldDB" id="A0AAN0INC4"/>
<sequence>MDSDIKNIVQHCEIRQKVQAKSSSAPPHGWNWPAQHLNRSHLDFAGPILGHGYLVVVDACTKWMDVSMMSSITADISDNYPTFTSEKFKKFYGKIIRQQVDNIRKRSIGEEKGTNSMETFLTTPYSPPTPPPPAAPSHAYPRDRSSLFHAIAHQLSSNVFASDLRARVVAYLRSNPTTPDGSHLSDYITSVSGNTLSWDYYILSLSG</sequence>
<proteinExistence type="predicted"/>
<evidence type="ECO:0000313" key="1">
    <source>
        <dbReference type="EnsemblMetazoa" id="XP_011405571.1"/>
    </source>
</evidence>
<organism evidence="1 2">
    <name type="scientific">Amphimedon queenslandica</name>
    <name type="common">Sponge</name>
    <dbReference type="NCBI Taxonomy" id="400682"/>
    <lineage>
        <taxon>Eukaryota</taxon>
        <taxon>Metazoa</taxon>
        <taxon>Porifera</taxon>
        <taxon>Demospongiae</taxon>
        <taxon>Heteroscleromorpha</taxon>
        <taxon>Haplosclerida</taxon>
        <taxon>Niphatidae</taxon>
        <taxon>Amphimedon</taxon>
    </lineage>
</organism>
<evidence type="ECO:0008006" key="3">
    <source>
        <dbReference type="Google" id="ProtNLM"/>
    </source>
</evidence>
<dbReference type="PANTHER" id="PTHR37984:SF5">
    <property type="entry name" value="PROTEIN NYNRIN-LIKE"/>
    <property type="match status" value="1"/>
</dbReference>
<keyword evidence="2" id="KW-1185">Reference proteome</keyword>
<dbReference type="InterPro" id="IPR050951">
    <property type="entry name" value="Retrovirus_Pol_polyprotein"/>
</dbReference>
<reference evidence="1" key="2">
    <citation type="submission" date="2024-06" db="UniProtKB">
        <authorList>
            <consortium name="EnsemblMetazoa"/>
        </authorList>
    </citation>
    <scope>IDENTIFICATION</scope>
</reference>
<dbReference type="KEGG" id="aqu:105313664"/>